<gene>
    <name evidence="15" type="ORF">BHU61_07800</name>
</gene>
<feature type="transmembrane region" description="Helical" evidence="14">
    <location>
        <begin position="119"/>
        <end position="138"/>
    </location>
</feature>
<evidence type="ECO:0000256" key="6">
    <source>
        <dbReference type="ARBA" id="ARBA00022746"/>
    </source>
</evidence>
<dbReference type="UniPathway" id="UPA00029">
    <property type="reaction ID" value="UER00560"/>
</dbReference>
<dbReference type="InterPro" id="IPR044021">
    <property type="entry name" value="CrtO"/>
</dbReference>
<evidence type="ECO:0000256" key="7">
    <source>
        <dbReference type="ARBA" id="ARBA00022989"/>
    </source>
</evidence>
<dbReference type="GO" id="GO:0016117">
    <property type="term" value="P:carotenoid biosynthetic process"/>
    <property type="evidence" value="ECO:0007669"/>
    <property type="project" value="UniProtKB-KW"/>
</dbReference>
<comment type="caution">
    <text evidence="15">The sequence shown here is derived from an EMBL/GenBank/DDBJ whole genome shotgun (WGS) entry which is preliminary data.</text>
</comment>
<evidence type="ECO:0000313" key="15">
    <source>
        <dbReference type="EMBL" id="RAK44609.1"/>
    </source>
</evidence>
<dbReference type="GO" id="GO:0016746">
    <property type="term" value="F:acyltransferase activity"/>
    <property type="evidence" value="ECO:0007669"/>
    <property type="project" value="UniProtKB-KW"/>
</dbReference>
<evidence type="ECO:0000256" key="3">
    <source>
        <dbReference type="ARBA" id="ARBA00022679"/>
    </source>
</evidence>
<evidence type="ECO:0000256" key="13">
    <source>
        <dbReference type="ARBA" id="ARBA00025324"/>
    </source>
</evidence>
<sequence length="157" mass="18824">MRPIKLIVINSIAWFTAHIIIASLSANISDRYFQHNKLFKTFKVERSGDIWNELFKVKKWKSFLPDGSILIKHGYNKSELPDFSSSTINKFIIEMRRAEFTHWISMLPAPLFFLFNPRYAAWINVFYALISNFPFIITQRYNRPKLEKIYHYKQNRK</sequence>
<dbReference type="EMBL" id="PZJH01000003">
    <property type="protein sequence ID" value="RAK44609.1"/>
    <property type="molecule type" value="Genomic_DNA"/>
</dbReference>
<comment type="pathway">
    <text evidence="10">Carotenoid biosynthesis; staphyloxanthin biosynthesis; staphyloxanthin from farnesyl diphosphate: step 5/5.</text>
</comment>
<evidence type="ECO:0000256" key="4">
    <source>
        <dbReference type="ARBA" id="ARBA00022692"/>
    </source>
</evidence>
<evidence type="ECO:0000256" key="9">
    <source>
        <dbReference type="ARBA" id="ARBA00023315"/>
    </source>
</evidence>
<keyword evidence="8 14" id="KW-0472">Membrane</keyword>
<comment type="subcellular location">
    <subcellularLocation>
        <location evidence="1">Cell membrane</location>
        <topology evidence="1">Single-pass membrane protein</topology>
    </subcellularLocation>
</comment>
<keyword evidence="2" id="KW-1003">Cell membrane</keyword>
<evidence type="ECO:0000256" key="1">
    <source>
        <dbReference type="ARBA" id="ARBA00004162"/>
    </source>
</evidence>
<dbReference type="AlphaFoldDB" id="A0A327ZQV9"/>
<protein>
    <recommendedName>
        <fullName evidence="12">Glycosyl-4,4'-diaponeurosporenoate acyltransferase</fullName>
    </recommendedName>
</protein>
<evidence type="ECO:0000313" key="16">
    <source>
        <dbReference type="Proteomes" id="UP000249808"/>
    </source>
</evidence>
<evidence type="ECO:0000256" key="10">
    <source>
        <dbReference type="ARBA" id="ARBA00023588"/>
    </source>
</evidence>
<keyword evidence="16" id="KW-1185">Reference proteome</keyword>
<dbReference type="GO" id="GO:0005886">
    <property type="term" value="C:plasma membrane"/>
    <property type="evidence" value="ECO:0007669"/>
    <property type="project" value="UniProtKB-SubCell"/>
</dbReference>
<evidence type="ECO:0000256" key="14">
    <source>
        <dbReference type="SAM" id="Phobius"/>
    </source>
</evidence>
<organism evidence="15 16">
    <name type="scientific">Macrococcus epidermidis</name>
    <dbReference type="NCBI Taxonomy" id="1902580"/>
    <lineage>
        <taxon>Bacteria</taxon>
        <taxon>Bacillati</taxon>
        <taxon>Bacillota</taxon>
        <taxon>Bacilli</taxon>
        <taxon>Bacillales</taxon>
        <taxon>Staphylococcaceae</taxon>
        <taxon>Macrococcus</taxon>
    </lineage>
</organism>
<keyword evidence="7 14" id="KW-1133">Transmembrane helix</keyword>
<evidence type="ECO:0000256" key="12">
    <source>
        <dbReference type="ARBA" id="ARBA00023667"/>
    </source>
</evidence>
<dbReference type="Proteomes" id="UP000249808">
    <property type="component" value="Unassembled WGS sequence"/>
</dbReference>
<keyword evidence="6" id="KW-0125">Carotenoid biosynthesis</keyword>
<evidence type="ECO:0000256" key="11">
    <source>
        <dbReference type="ARBA" id="ARBA00023603"/>
    </source>
</evidence>
<accession>A0A327ZQV9</accession>
<keyword evidence="9 15" id="KW-0012">Acyltransferase</keyword>
<comment type="similarity">
    <text evidence="11">Belongs to the acyltransferase CrtO family.</text>
</comment>
<dbReference type="Pfam" id="PF18927">
    <property type="entry name" value="CrtO"/>
    <property type="match status" value="1"/>
</dbReference>
<keyword evidence="4 14" id="KW-0812">Transmembrane</keyword>
<keyword evidence="3 15" id="KW-0808">Transferase</keyword>
<dbReference type="RefSeq" id="WP_111715945.1">
    <property type="nucleotide sequence ID" value="NZ_JBHSSR010000013.1"/>
</dbReference>
<keyword evidence="5" id="KW-0732">Signal</keyword>
<evidence type="ECO:0000256" key="5">
    <source>
        <dbReference type="ARBA" id="ARBA00022729"/>
    </source>
</evidence>
<name>A0A327ZQV9_9STAP</name>
<evidence type="ECO:0000256" key="8">
    <source>
        <dbReference type="ARBA" id="ARBA00023136"/>
    </source>
</evidence>
<evidence type="ECO:0000256" key="2">
    <source>
        <dbReference type="ARBA" id="ARBA00022475"/>
    </source>
</evidence>
<feature type="transmembrane region" description="Helical" evidence="14">
    <location>
        <begin position="7"/>
        <end position="28"/>
    </location>
</feature>
<reference evidence="15 16" key="1">
    <citation type="journal article" date="2018" name="Front. Microbiol.">
        <title>Description and Comparative Genomics of Macrococcus caseolyticus subsp. hominis subsp. nov., Macrococcus goetzii sp. nov., Macrococcus epidermidis sp. nov., and Macrococcus bohemicus sp. nov., Novel Macrococci From Human Clinical Material With Virulence Potential and Suspected Uptake of Foreign DNA by Natural Transformation.</title>
        <authorList>
            <person name="Maslanova I."/>
            <person name="Wertheimer Z."/>
            <person name="Sedlacek I."/>
            <person name="Svec P."/>
            <person name="Indrakova A."/>
            <person name="Kovarovic V."/>
            <person name="Schumann P."/>
            <person name="Sproer C."/>
            <person name="Kralova S."/>
            <person name="Sedo O."/>
            <person name="Kristofova L."/>
            <person name="Vrbovska V."/>
            <person name="Fuzik T."/>
            <person name="Petras P."/>
            <person name="Zdrahal Z."/>
            <person name="Ruzickova V."/>
            <person name="Doskar J."/>
            <person name="Pantucek R."/>
        </authorList>
    </citation>
    <scope>NUCLEOTIDE SEQUENCE [LARGE SCALE GENOMIC DNA]</scope>
    <source>
        <strain evidence="15 16">01/688</strain>
    </source>
</reference>
<proteinExistence type="inferred from homology"/>
<comment type="function">
    <text evidence="13">Catalyzes the acylation of glycosyl-4,4'-diaponeurosporenoate, i.e. the esterification of glucose at the C6'' position with the carboxyl group of the C(15) fatty acid 12-methyltetradecanoic acid, to yield staphyloxanthin. This is the last step in the biosynthesis of this orange pigment, present in most staphylococci strains.</text>
</comment>